<reference evidence="1" key="1">
    <citation type="submission" date="2018-05" db="EMBL/GenBank/DDBJ databases">
        <authorList>
            <person name="Lanie J.A."/>
            <person name="Ng W.-L."/>
            <person name="Kazmierczak K.M."/>
            <person name="Andrzejewski T.M."/>
            <person name="Davidsen T.M."/>
            <person name="Wayne K.J."/>
            <person name="Tettelin H."/>
            <person name="Glass J.I."/>
            <person name="Rusch D."/>
            <person name="Podicherti R."/>
            <person name="Tsui H.-C.T."/>
            <person name="Winkler M.E."/>
        </authorList>
    </citation>
    <scope>NUCLEOTIDE SEQUENCE</scope>
</reference>
<gene>
    <name evidence="1" type="ORF">METZ01_LOCUS63555</name>
</gene>
<proteinExistence type="predicted"/>
<dbReference type="Pfam" id="PF00300">
    <property type="entry name" value="His_Phos_1"/>
    <property type="match status" value="1"/>
</dbReference>
<dbReference type="PANTHER" id="PTHR47623">
    <property type="entry name" value="OS09G0287300 PROTEIN"/>
    <property type="match status" value="1"/>
</dbReference>
<name>A0A381T552_9ZZZZ</name>
<dbReference type="AlphaFoldDB" id="A0A381T552"/>
<organism evidence="1">
    <name type="scientific">marine metagenome</name>
    <dbReference type="NCBI Taxonomy" id="408172"/>
    <lineage>
        <taxon>unclassified sequences</taxon>
        <taxon>metagenomes</taxon>
        <taxon>ecological metagenomes</taxon>
    </lineage>
</organism>
<accession>A0A381T552</accession>
<dbReference type="Gene3D" id="3.40.50.1240">
    <property type="entry name" value="Phosphoglycerate mutase-like"/>
    <property type="match status" value="1"/>
</dbReference>
<dbReference type="EMBL" id="UINC01003964">
    <property type="protein sequence ID" value="SVA10701.1"/>
    <property type="molecule type" value="Genomic_DNA"/>
</dbReference>
<evidence type="ECO:0008006" key="2">
    <source>
        <dbReference type="Google" id="ProtNLM"/>
    </source>
</evidence>
<dbReference type="InterPro" id="IPR013078">
    <property type="entry name" value="His_Pase_superF_clade-1"/>
</dbReference>
<dbReference type="PANTHER" id="PTHR47623:SF1">
    <property type="entry name" value="OS09G0287300 PROTEIN"/>
    <property type="match status" value="1"/>
</dbReference>
<dbReference type="InterPro" id="IPR029033">
    <property type="entry name" value="His_PPase_superfam"/>
</dbReference>
<dbReference type="CDD" id="cd07067">
    <property type="entry name" value="HP_PGM_like"/>
    <property type="match status" value="1"/>
</dbReference>
<dbReference type="SUPFAM" id="SSF53254">
    <property type="entry name" value="Phosphoglycerate mutase-like"/>
    <property type="match status" value="1"/>
</dbReference>
<protein>
    <recommendedName>
        <fullName evidence="2">Phosphohistidine phosphatase SixA</fullName>
    </recommendedName>
</protein>
<evidence type="ECO:0000313" key="1">
    <source>
        <dbReference type="EMBL" id="SVA10701.1"/>
    </source>
</evidence>
<sequence length="166" mass="18531">MKYLFLTRHAKSSWSNPGLADIDRPLNERGKKAAPFMGKLIVDKGEKPELLISSPANRAFSTAKAFGEAMGLVENDIIIDRTIYGAGAQQLLELVQNQDDLHKSIMLFGHNPTFTSFVNLLTGSNIMNVVTCGVVRIDFEFSSWTDIDFGSGRLAYYEYPKKYDNS</sequence>